<dbReference type="GO" id="GO:0043565">
    <property type="term" value="F:sequence-specific DNA binding"/>
    <property type="evidence" value="ECO:0007669"/>
    <property type="project" value="InterPro"/>
</dbReference>
<dbReference type="Pfam" id="PF12680">
    <property type="entry name" value="SnoaL_2"/>
    <property type="match status" value="1"/>
</dbReference>
<protein>
    <submittedName>
        <fullName evidence="5">Transcriptional regulator</fullName>
    </submittedName>
</protein>
<dbReference type="InterPro" id="IPR032710">
    <property type="entry name" value="NTF2-like_dom_sf"/>
</dbReference>
<dbReference type="PROSITE" id="PS00041">
    <property type="entry name" value="HTH_ARAC_FAMILY_1"/>
    <property type="match status" value="1"/>
</dbReference>
<gene>
    <name evidence="5" type="ORF">GCM10017655_32380</name>
</gene>
<evidence type="ECO:0000256" key="3">
    <source>
        <dbReference type="ARBA" id="ARBA00023163"/>
    </source>
</evidence>
<dbReference type="PANTHER" id="PTHR43280:SF27">
    <property type="entry name" value="TRANSCRIPTIONAL REGULATOR MTLR"/>
    <property type="match status" value="1"/>
</dbReference>
<keyword evidence="6" id="KW-1185">Reference proteome</keyword>
<dbReference type="InterPro" id="IPR037401">
    <property type="entry name" value="SnoaL-like"/>
</dbReference>
<evidence type="ECO:0000256" key="1">
    <source>
        <dbReference type="ARBA" id="ARBA00023015"/>
    </source>
</evidence>
<accession>A0A9W6NGX8</accession>
<dbReference type="Gene3D" id="1.10.10.60">
    <property type="entry name" value="Homeodomain-like"/>
    <property type="match status" value="1"/>
</dbReference>
<dbReference type="Proteomes" id="UP001143328">
    <property type="component" value="Unassembled WGS sequence"/>
</dbReference>
<reference evidence="5" key="2">
    <citation type="submission" date="2023-01" db="EMBL/GenBank/DDBJ databases">
        <authorList>
            <person name="Sun Q."/>
            <person name="Evtushenko L."/>
        </authorList>
    </citation>
    <scope>NUCLEOTIDE SEQUENCE</scope>
    <source>
        <strain evidence="5">VKM B-2935</strain>
    </source>
</reference>
<dbReference type="SMART" id="SM00342">
    <property type="entry name" value="HTH_ARAC"/>
    <property type="match status" value="1"/>
</dbReference>
<dbReference type="PANTHER" id="PTHR43280">
    <property type="entry name" value="ARAC-FAMILY TRANSCRIPTIONAL REGULATOR"/>
    <property type="match status" value="1"/>
</dbReference>
<dbReference type="GO" id="GO:0009893">
    <property type="term" value="P:positive regulation of metabolic process"/>
    <property type="evidence" value="ECO:0007669"/>
    <property type="project" value="UniProtKB-ARBA"/>
</dbReference>
<keyword evidence="2" id="KW-0238">DNA-binding</keyword>
<dbReference type="PRINTS" id="PR00032">
    <property type="entry name" value="HTHARAC"/>
</dbReference>
<dbReference type="PROSITE" id="PS01124">
    <property type="entry name" value="HTH_ARAC_FAMILY_2"/>
    <property type="match status" value="1"/>
</dbReference>
<dbReference type="Pfam" id="PF12833">
    <property type="entry name" value="HTH_18"/>
    <property type="match status" value="1"/>
</dbReference>
<comment type="caution">
    <text evidence="5">The sequence shown here is derived from an EMBL/GenBank/DDBJ whole genome shotgun (WGS) entry which is preliminary data.</text>
</comment>
<dbReference type="InterPro" id="IPR020449">
    <property type="entry name" value="Tscrpt_reg_AraC-type_HTH"/>
</dbReference>
<dbReference type="AlphaFoldDB" id="A0A9W6NGX8"/>
<evidence type="ECO:0000313" key="6">
    <source>
        <dbReference type="Proteomes" id="UP001143328"/>
    </source>
</evidence>
<dbReference type="SUPFAM" id="SSF54427">
    <property type="entry name" value="NTF2-like"/>
    <property type="match status" value="1"/>
</dbReference>
<reference evidence="5" key="1">
    <citation type="journal article" date="2014" name="Int. J. Syst. Evol. Microbiol.">
        <title>Complete genome sequence of Corynebacterium casei LMG S-19264T (=DSM 44701T), isolated from a smear-ripened cheese.</title>
        <authorList>
            <consortium name="US DOE Joint Genome Institute (JGI-PGF)"/>
            <person name="Walter F."/>
            <person name="Albersmeier A."/>
            <person name="Kalinowski J."/>
            <person name="Ruckert C."/>
        </authorList>
    </citation>
    <scope>NUCLEOTIDE SEQUENCE</scope>
    <source>
        <strain evidence="5">VKM B-2935</strain>
    </source>
</reference>
<sequence>MKVPDLPTAAVFHPDPAGAATHAVILAYHQAWKSRDLDALMALYDPAIDYHDKLQNRHITYHQLRDYLAASMPLGAEELQTYTERLLIDGDTAVLQYQVTLNGSDGLVSLSTIEALSVRQGLIFKVNEYAVLVSNATVKPAEREGNDAISRLGLSARQVGALANDLNEYFQQSKPYLNPALDLPQVAAATGYTRNQISFFLNQVRGQSFYAFLNDLRLSEVLERLHASEAPSRIDELAQAAGFNSLSTFYRCFKQHTGVTPKQYVSQRTR</sequence>
<dbReference type="RefSeq" id="WP_271196358.1">
    <property type="nucleotide sequence ID" value="NZ_BSFN01000009.1"/>
</dbReference>
<proteinExistence type="predicted"/>
<dbReference type="SUPFAM" id="SSF46689">
    <property type="entry name" value="Homeodomain-like"/>
    <property type="match status" value="1"/>
</dbReference>
<dbReference type="EMBL" id="BSFN01000009">
    <property type="protein sequence ID" value="GLK90176.1"/>
    <property type="molecule type" value="Genomic_DNA"/>
</dbReference>
<evidence type="ECO:0000313" key="5">
    <source>
        <dbReference type="EMBL" id="GLK90176.1"/>
    </source>
</evidence>
<organism evidence="5 6">
    <name type="scientific">Pseudomonas turukhanskensis</name>
    <dbReference type="NCBI Taxonomy" id="1806536"/>
    <lineage>
        <taxon>Bacteria</taxon>
        <taxon>Pseudomonadati</taxon>
        <taxon>Pseudomonadota</taxon>
        <taxon>Gammaproteobacteria</taxon>
        <taxon>Pseudomonadales</taxon>
        <taxon>Pseudomonadaceae</taxon>
        <taxon>Pseudomonas</taxon>
    </lineage>
</organism>
<dbReference type="Gene3D" id="3.10.450.50">
    <property type="match status" value="1"/>
</dbReference>
<dbReference type="InterPro" id="IPR018062">
    <property type="entry name" value="HTH_AraC-typ_CS"/>
</dbReference>
<feature type="domain" description="HTH araC/xylS-type" evidence="4">
    <location>
        <begin position="160"/>
        <end position="267"/>
    </location>
</feature>
<dbReference type="InterPro" id="IPR009057">
    <property type="entry name" value="Homeodomain-like_sf"/>
</dbReference>
<evidence type="ECO:0000259" key="4">
    <source>
        <dbReference type="PROSITE" id="PS01124"/>
    </source>
</evidence>
<keyword evidence="1" id="KW-0805">Transcription regulation</keyword>
<dbReference type="InterPro" id="IPR018060">
    <property type="entry name" value="HTH_AraC"/>
</dbReference>
<evidence type="ECO:0000256" key="2">
    <source>
        <dbReference type="ARBA" id="ARBA00023125"/>
    </source>
</evidence>
<keyword evidence="3" id="KW-0804">Transcription</keyword>
<dbReference type="GO" id="GO:0003700">
    <property type="term" value="F:DNA-binding transcription factor activity"/>
    <property type="evidence" value="ECO:0007669"/>
    <property type="project" value="InterPro"/>
</dbReference>
<name>A0A9W6NGX8_9PSED</name>